<gene>
    <name evidence="2" type="ORF">HNV28_01245</name>
</gene>
<keyword evidence="1" id="KW-1133">Transmembrane helix</keyword>
<proteinExistence type="predicted"/>
<protein>
    <submittedName>
        <fullName evidence="2">DUF3014 domain-containing protein</fullName>
    </submittedName>
</protein>
<organism evidence="2 3">
    <name type="scientific">Myxococcus xanthus</name>
    <dbReference type="NCBI Taxonomy" id="34"/>
    <lineage>
        <taxon>Bacteria</taxon>
        <taxon>Pseudomonadati</taxon>
        <taxon>Myxococcota</taxon>
        <taxon>Myxococcia</taxon>
        <taxon>Myxococcales</taxon>
        <taxon>Cystobacterineae</taxon>
        <taxon>Myxococcaceae</taxon>
        <taxon>Myxococcus</taxon>
    </lineage>
</organism>
<comment type="caution">
    <text evidence="2">The sequence shown here is derived from an EMBL/GenBank/DDBJ whole genome shotgun (WGS) entry which is preliminary data.</text>
</comment>
<dbReference type="EMBL" id="JABFNT010000004">
    <property type="protein sequence ID" value="NOJ77003.1"/>
    <property type="molecule type" value="Genomic_DNA"/>
</dbReference>
<evidence type="ECO:0000313" key="2">
    <source>
        <dbReference type="EMBL" id="NOJ77003.1"/>
    </source>
</evidence>
<accession>A0A7Y4ICZ1</accession>
<keyword evidence="1" id="KW-0472">Membrane</keyword>
<keyword evidence="1" id="KW-0812">Transmembrane</keyword>
<sequence length="273" mass="29966">MRHPSEDGRMSNPEVVTKSQRRMHWGVGVAALVMLFAGVGTWLVLRHSAAELPHPSIAVIPKPSHPGLAPRAEPPLPSSAEMDALLRARLAGASLMPEFATWLKEQDLLRRFVTVVANVAQGDSPREAVSFLAPAGTFEARRKAGKRVIEKQSYARYDVIGKVVGSLDVGALVSTYREVRHLAERLHMETARPGSTFDATLHLAFEQVLAVPVIDGDIEVVPKGAMFVYADPKLEGLTAAQKHLLRMGPQNLRRIQGKVREASQQLTRQASRR</sequence>
<dbReference type="Proteomes" id="UP000533080">
    <property type="component" value="Unassembled WGS sequence"/>
</dbReference>
<reference evidence="2 3" key="1">
    <citation type="submission" date="2020-05" db="EMBL/GenBank/DDBJ databases">
        <authorList>
            <person name="Whitworth D."/>
        </authorList>
    </citation>
    <scope>NUCLEOTIDE SEQUENCE [LARGE SCALE GENOMIC DNA]</scope>
    <source>
        <strain evidence="2 3">AM005</strain>
    </source>
</reference>
<evidence type="ECO:0000256" key="1">
    <source>
        <dbReference type="SAM" id="Phobius"/>
    </source>
</evidence>
<dbReference type="AlphaFoldDB" id="A0A7Y4ICZ1"/>
<dbReference type="InterPro" id="IPR021382">
    <property type="entry name" value="DUF3014"/>
</dbReference>
<name>A0A7Y4ICZ1_MYXXA</name>
<evidence type="ECO:0000313" key="3">
    <source>
        <dbReference type="Proteomes" id="UP000533080"/>
    </source>
</evidence>
<feature type="transmembrane region" description="Helical" evidence="1">
    <location>
        <begin position="25"/>
        <end position="45"/>
    </location>
</feature>
<dbReference type="Pfam" id="PF11219">
    <property type="entry name" value="DUF3014"/>
    <property type="match status" value="1"/>
</dbReference>